<dbReference type="SMART" id="SM00959">
    <property type="entry name" value="Rho_N"/>
    <property type="match status" value="1"/>
</dbReference>
<reference evidence="3" key="1">
    <citation type="journal article" date="2020" name="Nature">
        <title>Giant virus diversity and host interactions through global metagenomics.</title>
        <authorList>
            <person name="Schulz F."/>
            <person name="Roux S."/>
            <person name="Paez-Espino D."/>
            <person name="Jungbluth S."/>
            <person name="Walsh D.A."/>
            <person name="Denef V.J."/>
            <person name="McMahon K.D."/>
            <person name="Konstantinidis K.T."/>
            <person name="Eloe-Fadrosh E.A."/>
            <person name="Kyrpides N.C."/>
            <person name="Woyke T."/>
        </authorList>
    </citation>
    <scope>NUCLEOTIDE SEQUENCE</scope>
    <source>
        <strain evidence="3">GVMAG-M-3300027963-9</strain>
    </source>
</reference>
<protein>
    <recommendedName>
        <fullName evidence="2">Rho termination factor-like N-terminal domain-containing protein</fullName>
    </recommendedName>
</protein>
<feature type="domain" description="Rho termination factor-like N-terminal" evidence="2">
    <location>
        <begin position="143"/>
        <end position="185"/>
    </location>
</feature>
<organism evidence="3">
    <name type="scientific">viral metagenome</name>
    <dbReference type="NCBI Taxonomy" id="1070528"/>
    <lineage>
        <taxon>unclassified sequences</taxon>
        <taxon>metagenomes</taxon>
        <taxon>organismal metagenomes</taxon>
    </lineage>
</organism>
<keyword evidence="1" id="KW-0472">Membrane</keyword>
<dbReference type="AlphaFoldDB" id="A0A6C0LRB0"/>
<keyword evidence="1" id="KW-0812">Transmembrane</keyword>
<proteinExistence type="predicted"/>
<feature type="transmembrane region" description="Helical" evidence="1">
    <location>
        <begin position="6"/>
        <end position="23"/>
    </location>
</feature>
<dbReference type="GO" id="GO:0006353">
    <property type="term" value="P:DNA-templated transcription termination"/>
    <property type="evidence" value="ECO:0007669"/>
    <property type="project" value="InterPro"/>
</dbReference>
<evidence type="ECO:0000256" key="1">
    <source>
        <dbReference type="SAM" id="Phobius"/>
    </source>
</evidence>
<dbReference type="EMBL" id="MN740536">
    <property type="protein sequence ID" value="QHU32134.1"/>
    <property type="molecule type" value="Genomic_DNA"/>
</dbReference>
<keyword evidence="1" id="KW-1133">Transmembrane helix</keyword>
<accession>A0A6C0LRB0</accession>
<dbReference type="InterPro" id="IPR011112">
    <property type="entry name" value="Rho-like_N"/>
</dbReference>
<dbReference type="Pfam" id="PF07498">
    <property type="entry name" value="Rho_N"/>
    <property type="match status" value="1"/>
</dbReference>
<evidence type="ECO:0000259" key="2">
    <source>
        <dbReference type="SMART" id="SM00959"/>
    </source>
</evidence>
<sequence>MNDALMIGIVLTLVFGAVIFYLYNRLSMTERKLGLFEGILTDLKIMMDSAPFSMAPQLQQRDMSEFEPTPEYLNAISGPLPLQKEDVEEVAPEDEYQQTLEQALEQAAANETKESKDGGYRSLQIDDLSGQASAIQVTKLSPDVDTMTIKELNDFAKAKNIKVPTGLKRKDLIEHIKKSIEPSTEVVVQLEGPPIATGAPIV</sequence>
<evidence type="ECO:0000313" key="3">
    <source>
        <dbReference type="EMBL" id="QHU32134.1"/>
    </source>
</evidence>
<name>A0A6C0LRB0_9ZZZZ</name>